<comment type="subunit">
    <text evidence="4">Interacts with the cytoplasmic NapA precursor.</text>
</comment>
<gene>
    <name evidence="4" type="primary">napD</name>
    <name evidence="5" type="ORF">GR183_03300</name>
</gene>
<organism evidence="5 6">
    <name type="scientific">Stappia sediminis</name>
    <dbReference type="NCBI Taxonomy" id="2692190"/>
    <lineage>
        <taxon>Bacteria</taxon>
        <taxon>Pseudomonadati</taxon>
        <taxon>Pseudomonadota</taxon>
        <taxon>Alphaproteobacteria</taxon>
        <taxon>Hyphomicrobiales</taxon>
        <taxon>Stappiaceae</taxon>
        <taxon>Stappia</taxon>
    </lineage>
</organism>
<dbReference type="RefSeq" id="WP_160774137.1">
    <property type="nucleotide sequence ID" value="NZ_WUMV01000001.1"/>
</dbReference>
<dbReference type="GO" id="GO:0005048">
    <property type="term" value="F:signal sequence binding"/>
    <property type="evidence" value="ECO:0007669"/>
    <property type="project" value="UniProtKB-UniRule"/>
</dbReference>
<dbReference type="Proteomes" id="UP000433101">
    <property type="component" value="Unassembled WGS sequence"/>
</dbReference>
<dbReference type="InterPro" id="IPR005623">
    <property type="entry name" value="Chaperone_NapD_NO3_reduct"/>
</dbReference>
<evidence type="ECO:0000256" key="4">
    <source>
        <dbReference type="HAMAP-Rule" id="MF_02200"/>
    </source>
</evidence>
<dbReference type="Pfam" id="PF03927">
    <property type="entry name" value="NapD"/>
    <property type="match status" value="1"/>
</dbReference>
<protein>
    <recommendedName>
        <fullName evidence="4">Chaperone NapD</fullName>
    </recommendedName>
    <alternativeName>
        <fullName evidence="4">NapA signal peptide-binding chaperone NapD</fullName>
    </alternativeName>
</protein>
<dbReference type="Gene3D" id="3.30.70.920">
    <property type="match status" value="1"/>
</dbReference>
<reference evidence="5 6" key="1">
    <citation type="submission" date="2019-12" db="EMBL/GenBank/DDBJ databases">
        <authorList>
            <person name="Li M."/>
        </authorList>
    </citation>
    <scope>NUCLEOTIDE SEQUENCE [LARGE SCALE GENOMIC DNA]</scope>
    <source>
        <strain evidence="5 6">GBMRC 2046</strain>
    </source>
</reference>
<keyword evidence="2 4" id="KW-0963">Cytoplasm</keyword>
<evidence type="ECO:0000256" key="1">
    <source>
        <dbReference type="ARBA" id="ARBA00004496"/>
    </source>
</evidence>
<dbReference type="AlphaFoldDB" id="A0A7X3LRT5"/>
<keyword evidence="6" id="KW-1185">Reference proteome</keyword>
<dbReference type="PANTHER" id="PTHR38603:SF1">
    <property type="entry name" value="CHAPERONE NAPD"/>
    <property type="match status" value="1"/>
</dbReference>
<comment type="subcellular location">
    <subcellularLocation>
        <location evidence="1 4">Cytoplasm</location>
    </subcellularLocation>
</comment>
<dbReference type="GO" id="GO:0005737">
    <property type="term" value="C:cytoplasm"/>
    <property type="evidence" value="ECO:0007669"/>
    <property type="project" value="UniProtKB-SubCell"/>
</dbReference>
<sequence>MSETAHEHHISSAVVSVVPEHAEGVIRSLEAMADTEVHHRTDSKIVIVLEGPSEKAIGGRLAQIALLDHVLSANLVYEIIDTGTADTAATVEGGQP</sequence>
<accession>A0A7X3LRT5</accession>
<name>A0A7X3LRT5_9HYPH</name>
<evidence type="ECO:0000256" key="2">
    <source>
        <dbReference type="ARBA" id="ARBA00022490"/>
    </source>
</evidence>
<comment type="similarity">
    <text evidence="4">Belongs to the NapD family.</text>
</comment>
<evidence type="ECO:0000313" key="5">
    <source>
        <dbReference type="EMBL" id="MXN63919.1"/>
    </source>
</evidence>
<dbReference type="PANTHER" id="PTHR38603">
    <property type="entry name" value="CHAPERONE NAPD"/>
    <property type="match status" value="1"/>
</dbReference>
<evidence type="ECO:0000256" key="3">
    <source>
        <dbReference type="ARBA" id="ARBA00023186"/>
    </source>
</evidence>
<proteinExistence type="inferred from homology"/>
<keyword evidence="3 4" id="KW-0143">Chaperone</keyword>
<evidence type="ECO:0000313" key="6">
    <source>
        <dbReference type="Proteomes" id="UP000433101"/>
    </source>
</evidence>
<dbReference type="HAMAP" id="MF_02200">
    <property type="entry name" value="NapD"/>
    <property type="match status" value="1"/>
</dbReference>
<comment type="function">
    <text evidence="4">Chaperone for NapA, the catalytic subunit of the periplasmic nitrate reductase. It binds directly and specifically to the twin-arginine signal peptide of NapA, preventing premature interaction with the Tat translocase and premature export.</text>
</comment>
<comment type="caution">
    <text evidence="5">The sequence shown here is derived from an EMBL/GenBank/DDBJ whole genome shotgun (WGS) entry which is preliminary data.</text>
</comment>
<dbReference type="GO" id="GO:0051224">
    <property type="term" value="P:negative regulation of protein transport"/>
    <property type="evidence" value="ECO:0007669"/>
    <property type="project" value="UniProtKB-UniRule"/>
</dbReference>
<dbReference type="EMBL" id="WUMV01000001">
    <property type="protein sequence ID" value="MXN63919.1"/>
    <property type="molecule type" value="Genomic_DNA"/>
</dbReference>